<accession>A0A7I8DM08</accession>
<dbReference type="CDD" id="cd01335">
    <property type="entry name" value="Radical_SAM"/>
    <property type="match status" value="1"/>
</dbReference>
<dbReference type="SFLD" id="SFLDG01067">
    <property type="entry name" value="SPASM/twitch_domain_containing"/>
    <property type="match status" value="1"/>
</dbReference>
<reference evidence="8 9" key="2">
    <citation type="submission" date="2020-08" db="EMBL/GenBank/DDBJ databases">
        <authorList>
            <person name="Ueki A."/>
            <person name="Tonouchi A."/>
        </authorList>
    </citation>
    <scope>NUCLEOTIDE SEQUENCE [LARGE SCALE GENOMIC DNA]</scope>
    <source>
        <strain evidence="8 9">CTTW</strain>
    </source>
</reference>
<dbReference type="PANTHER" id="PTHR43787:SF10">
    <property type="entry name" value="COFACTOR MODIFYING PROTEIN"/>
    <property type="match status" value="1"/>
</dbReference>
<evidence type="ECO:0000256" key="2">
    <source>
        <dbReference type="ARBA" id="ARBA00022485"/>
    </source>
</evidence>
<dbReference type="InterPro" id="IPR058240">
    <property type="entry name" value="rSAM_sf"/>
</dbReference>
<dbReference type="SFLD" id="SFLDS00029">
    <property type="entry name" value="Radical_SAM"/>
    <property type="match status" value="1"/>
</dbReference>
<evidence type="ECO:0000256" key="6">
    <source>
        <dbReference type="ARBA" id="ARBA00023014"/>
    </source>
</evidence>
<keyword evidence="4" id="KW-0479">Metal-binding</keyword>
<dbReference type="GO" id="GO:0046872">
    <property type="term" value="F:metal ion binding"/>
    <property type="evidence" value="ECO:0007669"/>
    <property type="project" value="UniProtKB-KW"/>
</dbReference>
<evidence type="ECO:0000256" key="5">
    <source>
        <dbReference type="ARBA" id="ARBA00023004"/>
    </source>
</evidence>
<dbReference type="SUPFAM" id="SSF102114">
    <property type="entry name" value="Radical SAM enzymes"/>
    <property type="match status" value="1"/>
</dbReference>
<dbReference type="KEGG" id="acht:bsdcttw_23930"/>
<dbReference type="Pfam" id="PF04055">
    <property type="entry name" value="Radical_SAM"/>
    <property type="match status" value="1"/>
</dbReference>
<dbReference type="Pfam" id="PF13186">
    <property type="entry name" value="SPASM"/>
    <property type="match status" value="1"/>
</dbReference>
<dbReference type="CDD" id="cd21122">
    <property type="entry name" value="SPASM_rSAM"/>
    <property type="match status" value="1"/>
</dbReference>
<feature type="domain" description="Radical SAM core" evidence="7">
    <location>
        <begin position="9"/>
        <end position="203"/>
    </location>
</feature>
<evidence type="ECO:0000256" key="1">
    <source>
        <dbReference type="ARBA" id="ARBA00001966"/>
    </source>
</evidence>
<dbReference type="GO" id="GO:0051539">
    <property type="term" value="F:4 iron, 4 sulfur cluster binding"/>
    <property type="evidence" value="ECO:0007669"/>
    <property type="project" value="UniProtKB-KW"/>
</dbReference>
<evidence type="ECO:0000256" key="3">
    <source>
        <dbReference type="ARBA" id="ARBA00022691"/>
    </source>
</evidence>
<evidence type="ECO:0000256" key="4">
    <source>
        <dbReference type="ARBA" id="ARBA00022723"/>
    </source>
</evidence>
<organism evidence="8 9">
    <name type="scientific">Anaerocolumna chitinilytica</name>
    <dbReference type="NCBI Taxonomy" id="1727145"/>
    <lineage>
        <taxon>Bacteria</taxon>
        <taxon>Bacillati</taxon>
        <taxon>Bacillota</taxon>
        <taxon>Clostridia</taxon>
        <taxon>Lachnospirales</taxon>
        <taxon>Lachnospiraceae</taxon>
        <taxon>Anaerocolumna</taxon>
    </lineage>
</organism>
<dbReference type="PANTHER" id="PTHR43787">
    <property type="entry name" value="FEMO COFACTOR BIOSYNTHESIS PROTEIN NIFB-RELATED"/>
    <property type="match status" value="1"/>
</dbReference>
<dbReference type="GO" id="GO:0003824">
    <property type="term" value="F:catalytic activity"/>
    <property type="evidence" value="ECO:0007669"/>
    <property type="project" value="InterPro"/>
</dbReference>
<keyword evidence="6" id="KW-0411">Iron-sulfur</keyword>
<evidence type="ECO:0000313" key="8">
    <source>
        <dbReference type="EMBL" id="BCJ99352.1"/>
    </source>
</evidence>
<keyword evidence="2" id="KW-0004">4Fe-4S</keyword>
<dbReference type="InterPro" id="IPR000385">
    <property type="entry name" value="MoaA_NifB_PqqE_Fe-S-bd_CS"/>
</dbReference>
<dbReference type="Proteomes" id="UP000515703">
    <property type="component" value="Chromosome"/>
</dbReference>
<proteinExistence type="predicted"/>
<keyword evidence="9" id="KW-1185">Reference proteome</keyword>
<comment type="cofactor">
    <cofactor evidence="1">
        <name>[4Fe-4S] cluster</name>
        <dbReference type="ChEBI" id="CHEBI:49883"/>
    </cofactor>
</comment>
<dbReference type="InterPro" id="IPR013785">
    <property type="entry name" value="Aldolase_TIM"/>
</dbReference>
<dbReference type="PROSITE" id="PS51918">
    <property type="entry name" value="RADICAL_SAM"/>
    <property type="match status" value="1"/>
</dbReference>
<evidence type="ECO:0000313" key="9">
    <source>
        <dbReference type="Proteomes" id="UP000515703"/>
    </source>
</evidence>
<dbReference type="EMBL" id="AP023368">
    <property type="protein sequence ID" value="BCJ99352.1"/>
    <property type="molecule type" value="Genomic_DNA"/>
</dbReference>
<dbReference type="PROSITE" id="PS01305">
    <property type="entry name" value="MOAA_NIFB_PQQE"/>
    <property type="match status" value="1"/>
</dbReference>
<evidence type="ECO:0000259" key="7">
    <source>
        <dbReference type="PROSITE" id="PS51918"/>
    </source>
</evidence>
<gene>
    <name evidence="8" type="ORF">bsdcttw_23930</name>
</gene>
<dbReference type="AlphaFoldDB" id="A0A7I8DM08"/>
<name>A0A7I8DM08_9FIRM</name>
<protein>
    <submittedName>
        <fullName evidence="8">Radical SAM domain protein</fullName>
    </submittedName>
</protein>
<keyword evidence="3" id="KW-0949">S-adenosyl-L-methionine</keyword>
<dbReference type="InterPro" id="IPR007197">
    <property type="entry name" value="rSAM"/>
</dbReference>
<sequence length="308" mass="35558">MILECEKVMKRFKKIYIEITNICNLNCEFCPKTQRQKAILTKEEFQHIMKEIQPYTDYVYFHVKGEPLLHPELGVFLDICKDYSLKVNITTNGTLLMKVLPELKGKEALRQVNISLHSFGGREEDKENYLLDILKASKELLNTTKANISYRFWNLSKEDDTIITGTEHKLESTIQEDTDKYLRILENEYAIEGSLNNMVAPGRGLKLTDRVYISRDYQFTWPSLIEEEDEGKGFCYGLRSHLGILSDGTLIPCCLDGEGVISLGNIYEESFESIINSPRAIRIYEGFSNRKAVEELCRKCGYRKKFGV</sequence>
<reference evidence="8 9" key="1">
    <citation type="submission" date="2020-08" db="EMBL/GenBank/DDBJ databases">
        <title>Draft genome sequencing of an Anaerocolumna strain isolated from anoxic soil subjected to BSD treatment.</title>
        <authorList>
            <person name="Uek A."/>
            <person name="Tonouchi A."/>
        </authorList>
    </citation>
    <scope>NUCLEOTIDE SEQUENCE [LARGE SCALE GENOMIC DNA]</scope>
    <source>
        <strain evidence="8 9">CTTW</strain>
    </source>
</reference>
<dbReference type="InterPro" id="IPR023885">
    <property type="entry name" value="4Fe4S-binding_SPASM_dom"/>
</dbReference>
<dbReference type="Gene3D" id="3.20.20.70">
    <property type="entry name" value="Aldolase class I"/>
    <property type="match status" value="1"/>
</dbReference>
<keyword evidence="5" id="KW-0408">Iron</keyword>